<dbReference type="AlphaFoldDB" id="A0A1Q8EHT4"/>
<organism evidence="2 3">
    <name type="scientific">Pseudomonas chlororaphis</name>
    <dbReference type="NCBI Taxonomy" id="587753"/>
    <lineage>
        <taxon>Bacteria</taxon>
        <taxon>Pseudomonadati</taxon>
        <taxon>Pseudomonadota</taxon>
        <taxon>Gammaproteobacteria</taxon>
        <taxon>Pseudomonadales</taxon>
        <taxon>Pseudomonadaceae</taxon>
        <taxon>Pseudomonas</taxon>
    </lineage>
</organism>
<accession>A0A1Q8EHT4</accession>
<proteinExistence type="predicted"/>
<dbReference type="InterPro" id="IPR009506">
    <property type="entry name" value="YjiS-like"/>
</dbReference>
<evidence type="ECO:0000313" key="3">
    <source>
        <dbReference type="Proteomes" id="UP000185578"/>
    </source>
</evidence>
<comment type="caution">
    <text evidence="2">The sequence shown here is derived from an EMBL/GenBank/DDBJ whole genome shotgun (WGS) entry which is preliminary data.</text>
</comment>
<name>A0A1Q8EHT4_9PSED</name>
<dbReference type="RefSeq" id="WP_075122142.1">
    <property type="nucleotide sequence ID" value="NZ_MSCT01000022.1"/>
</dbReference>
<dbReference type="Pfam" id="PF06568">
    <property type="entry name" value="YjiS-like"/>
    <property type="match status" value="1"/>
</dbReference>
<gene>
    <name evidence="2" type="ORF">BTN82_27365</name>
</gene>
<sequence length="69" mass="7920">MNHLPGRIAPLSLSHSQASAWKRGYQIFCQMLQNARTRRVLAGLNDQQLSDVGISHSDRMAELEKPFWR</sequence>
<dbReference type="OrthoDB" id="5588773at2"/>
<feature type="domain" description="YjiS-like" evidence="1">
    <location>
        <begin position="29"/>
        <end position="59"/>
    </location>
</feature>
<evidence type="ECO:0000313" key="2">
    <source>
        <dbReference type="EMBL" id="OLF51326.1"/>
    </source>
</evidence>
<evidence type="ECO:0000259" key="1">
    <source>
        <dbReference type="Pfam" id="PF06568"/>
    </source>
</evidence>
<reference evidence="2 3" key="1">
    <citation type="submission" date="2016-12" db="EMBL/GenBank/DDBJ databases">
        <authorList>
            <person name="Song W.-J."/>
            <person name="Kurnit D.M."/>
        </authorList>
    </citation>
    <scope>NUCLEOTIDE SEQUENCE [LARGE SCALE GENOMIC DNA]</scope>
    <source>
        <strain evidence="2 3">PCL1601</strain>
    </source>
</reference>
<dbReference type="EMBL" id="MSCT01000022">
    <property type="protein sequence ID" value="OLF51326.1"/>
    <property type="molecule type" value="Genomic_DNA"/>
</dbReference>
<dbReference type="Proteomes" id="UP000185578">
    <property type="component" value="Unassembled WGS sequence"/>
</dbReference>
<protein>
    <recommendedName>
        <fullName evidence="1">YjiS-like domain-containing protein</fullName>
    </recommendedName>
</protein>